<dbReference type="STRING" id="1182545.A0A072PRS0"/>
<gene>
    <name evidence="3" type="ORF">A1O9_00549</name>
</gene>
<feature type="compositionally biased region" description="Pro residues" evidence="1">
    <location>
        <begin position="182"/>
        <end position="192"/>
    </location>
</feature>
<evidence type="ECO:0000313" key="4">
    <source>
        <dbReference type="Proteomes" id="UP000027920"/>
    </source>
</evidence>
<dbReference type="HOGENOM" id="CLU_031771_1_1_1"/>
<dbReference type="EMBL" id="AMGV01000001">
    <property type="protein sequence ID" value="KEF62576.1"/>
    <property type="molecule type" value="Genomic_DNA"/>
</dbReference>
<name>A0A072PRS0_9EURO</name>
<dbReference type="RefSeq" id="XP_013265166.1">
    <property type="nucleotide sequence ID" value="XM_013409712.1"/>
</dbReference>
<dbReference type="OrthoDB" id="443682at2759"/>
<dbReference type="GO" id="GO:0030490">
    <property type="term" value="P:maturation of SSU-rRNA"/>
    <property type="evidence" value="ECO:0007669"/>
    <property type="project" value="TreeGrafter"/>
</dbReference>
<evidence type="ECO:0000259" key="2">
    <source>
        <dbReference type="Pfam" id="PF04194"/>
    </source>
</evidence>
<feature type="compositionally biased region" description="Basic and acidic residues" evidence="1">
    <location>
        <begin position="109"/>
        <end position="130"/>
    </location>
</feature>
<dbReference type="Pfam" id="PF04194">
    <property type="entry name" value="PDCD2_C"/>
    <property type="match status" value="1"/>
</dbReference>
<comment type="caution">
    <text evidence="3">The sequence shown here is derived from an EMBL/GenBank/DDBJ whole genome shotgun (WGS) entry which is preliminary data.</text>
</comment>
<sequence length="404" mass="44582">MPDYDSDSSDNAEDYSTTDVTLGYAATESTGDDISHLGGHSTWLDTQNPPPAALAKCKVCNGYMSLLLQLNADLLQFFPHDERRLHLLCCRKKTCSKKFGSIRAFREVKKREVRDRKEKKPKEPQKEKPQQDLGTALFGGTSPLPTSNAANPFSLAGAGTQPGPANPFASVGSPSTLAAKPPQRPIDEPQPPVESFTSKLKIGMESQPEGTKDSTIERWPESSAFPPPFTSYYLDAYPEELEKEDTTNANAEASNVQYDTEDGGGGTLEKDTFESSLDKTFQKFSDRVAQNPEQVLRYEFKGEPLLYSGTDNVASRFVVPHGKSGAVRGMPRCEKCGSQRAFELQLVPGLIYQLEKDEAMDLEEGMEWGTIILGTCVNNCGEAGKVSFREEWVGVQWEERVARK</sequence>
<feature type="compositionally biased region" description="Basic and acidic residues" evidence="1">
    <location>
        <begin position="210"/>
        <end position="220"/>
    </location>
</feature>
<dbReference type="AlphaFoldDB" id="A0A072PRS0"/>
<reference evidence="3 4" key="1">
    <citation type="submission" date="2013-03" db="EMBL/GenBank/DDBJ databases">
        <title>The Genome Sequence of Exophiala aquamarina CBS 119918.</title>
        <authorList>
            <consortium name="The Broad Institute Genomics Platform"/>
            <person name="Cuomo C."/>
            <person name="de Hoog S."/>
            <person name="Gorbushina A."/>
            <person name="Walker B."/>
            <person name="Young S.K."/>
            <person name="Zeng Q."/>
            <person name="Gargeya S."/>
            <person name="Fitzgerald M."/>
            <person name="Haas B."/>
            <person name="Abouelleil A."/>
            <person name="Allen A.W."/>
            <person name="Alvarado L."/>
            <person name="Arachchi H.M."/>
            <person name="Berlin A.M."/>
            <person name="Chapman S.B."/>
            <person name="Gainer-Dewar J."/>
            <person name="Goldberg J."/>
            <person name="Griggs A."/>
            <person name="Gujja S."/>
            <person name="Hansen M."/>
            <person name="Howarth C."/>
            <person name="Imamovic A."/>
            <person name="Ireland A."/>
            <person name="Larimer J."/>
            <person name="McCowan C."/>
            <person name="Murphy C."/>
            <person name="Pearson M."/>
            <person name="Poon T.W."/>
            <person name="Priest M."/>
            <person name="Roberts A."/>
            <person name="Saif S."/>
            <person name="Shea T."/>
            <person name="Sisk P."/>
            <person name="Sykes S."/>
            <person name="Wortman J."/>
            <person name="Nusbaum C."/>
            <person name="Birren B."/>
        </authorList>
    </citation>
    <scope>NUCLEOTIDE SEQUENCE [LARGE SCALE GENOMIC DNA]</scope>
    <source>
        <strain evidence="3 4">CBS 119918</strain>
    </source>
</reference>
<feature type="domain" description="Programmed cell death protein 2 C-terminal" evidence="2">
    <location>
        <begin position="278"/>
        <end position="397"/>
    </location>
</feature>
<protein>
    <recommendedName>
        <fullName evidence="2">Programmed cell death protein 2 C-terminal domain-containing protein</fullName>
    </recommendedName>
</protein>
<proteinExistence type="predicted"/>
<feature type="region of interest" description="Disordered" evidence="1">
    <location>
        <begin position="109"/>
        <end position="223"/>
    </location>
</feature>
<dbReference type="PANTHER" id="PTHR47524:SF1">
    <property type="entry name" value="20S RRNA ACCUMULATION PROTEIN 4"/>
    <property type="match status" value="1"/>
</dbReference>
<accession>A0A072PRS0</accession>
<dbReference type="VEuPathDB" id="FungiDB:A1O9_00549"/>
<dbReference type="GO" id="GO:0005737">
    <property type="term" value="C:cytoplasm"/>
    <property type="evidence" value="ECO:0007669"/>
    <property type="project" value="InterPro"/>
</dbReference>
<evidence type="ECO:0000313" key="3">
    <source>
        <dbReference type="EMBL" id="KEF62576.1"/>
    </source>
</evidence>
<dbReference type="InterPro" id="IPR007320">
    <property type="entry name" value="PDCD2_C"/>
</dbReference>
<keyword evidence="4" id="KW-1185">Reference proteome</keyword>
<evidence type="ECO:0000256" key="1">
    <source>
        <dbReference type="SAM" id="MobiDB-lite"/>
    </source>
</evidence>
<dbReference type="PANTHER" id="PTHR47524">
    <property type="entry name" value="20S RRNA ACCUMULATION PROTEIN 4"/>
    <property type="match status" value="1"/>
</dbReference>
<dbReference type="Proteomes" id="UP000027920">
    <property type="component" value="Unassembled WGS sequence"/>
</dbReference>
<organism evidence="3 4">
    <name type="scientific">Exophiala aquamarina CBS 119918</name>
    <dbReference type="NCBI Taxonomy" id="1182545"/>
    <lineage>
        <taxon>Eukaryota</taxon>
        <taxon>Fungi</taxon>
        <taxon>Dikarya</taxon>
        <taxon>Ascomycota</taxon>
        <taxon>Pezizomycotina</taxon>
        <taxon>Eurotiomycetes</taxon>
        <taxon>Chaetothyriomycetidae</taxon>
        <taxon>Chaetothyriales</taxon>
        <taxon>Herpotrichiellaceae</taxon>
        <taxon>Exophiala</taxon>
    </lineage>
</organism>
<dbReference type="GeneID" id="25275500"/>